<evidence type="ECO:0000256" key="3">
    <source>
        <dbReference type="ARBA" id="ARBA00022630"/>
    </source>
</evidence>
<evidence type="ECO:0000256" key="1">
    <source>
        <dbReference type="ARBA" id="ARBA00001974"/>
    </source>
</evidence>
<dbReference type="SUPFAM" id="SSF56645">
    <property type="entry name" value="Acyl-CoA dehydrogenase NM domain-like"/>
    <property type="match status" value="1"/>
</dbReference>
<evidence type="ECO:0000313" key="11">
    <source>
        <dbReference type="Proteomes" id="UP000239415"/>
    </source>
</evidence>
<reference evidence="10 11" key="1">
    <citation type="submission" date="2018-03" db="EMBL/GenBank/DDBJ databases">
        <title>Genomic Encyclopedia of Archaeal and Bacterial Type Strains, Phase II (KMG-II): from individual species to whole genera.</title>
        <authorList>
            <person name="Goeker M."/>
        </authorList>
    </citation>
    <scope>NUCLEOTIDE SEQUENCE [LARGE SCALE GENOMIC DNA]</scope>
    <source>
        <strain evidence="10 11">DSM 43146</strain>
    </source>
</reference>
<dbReference type="InterPro" id="IPR006091">
    <property type="entry name" value="Acyl-CoA_Oxase/DH_mid-dom"/>
</dbReference>
<evidence type="ECO:0000259" key="7">
    <source>
        <dbReference type="Pfam" id="PF00441"/>
    </source>
</evidence>
<dbReference type="Pfam" id="PF00441">
    <property type="entry name" value="Acyl-CoA_dh_1"/>
    <property type="match status" value="1"/>
</dbReference>
<accession>A0A2T0JXY1</accession>
<comment type="similarity">
    <text evidence="2 6">Belongs to the acyl-CoA dehydrogenase family.</text>
</comment>
<dbReference type="GO" id="GO:0003995">
    <property type="term" value="F:acyl-CoA dehydrogenase activity"/>
    <property type="evidence" value="ECO:0007669"/>
    <property type="project" value="TreeGrafter"/>
</dbReference>
<feature type="domain" description="Acyl-CoA dehydrogenase/oxidase N-terminal" evidence="9">
    <location>
        <begin position="6"/>
        <end position="113"/>
    </location>
</feature>
<protein>
    <submittedName>
        <fullName evidence="10">Alkylation response protein AidB-like acyl-CoA dehydrogenase</fullName>
    </submittedName>
</protein>
<dbReference type="CDD" id="cd00567">
    <property type="entry name" value="ACAD"/>
    <property type="match status" value="1"/>
</dbReference>
<dbReference type="InterPro" id="IPR009100">
    <property type="entry name" value="AcylCoA_DH/oxidase_NM_dom_sf"/>
</dbReference>
<evidence type="ECO:0000313" key="10">
    <source>
        <dbReference type="EMBL" id="PRX13334.1"/>
    </source>
</evidence>
<evidence type="ECO:0000259" key="9">
    <source>
        <dbReference type="Pfam" id="PF02771"/>
    </source>
</evidence>
<dbReference type="Gene3D" id="1.20.140.10">
    <property type="entry name" value="Butyryl-CoA Dehydrogenase, subunit A, domain 3"/>
    <property type="match status" value="1"/>
</dbReference>
<evidence type="ECO:0000256" key="2">
    <source>
        <dbReference type="ARBA" id="ARBA00009347"/>
    </source>
</evidence>
<keyword evidence="4 6" id="KW-0274">FAD</keyword>
<dbReference type="Gene3D" id="1.10.540.10">
    <property type="entry name" value="Acyl-CoA dehydrogenase/oxidase, N-terminal domain"/>
    <property type="match status" value="1"/>
</dbReference>
<evidence type="ECO:0000256" key="4">
    <source>
        <dbReference type="ARBA" id="ARBA00022827"/>
    </source>
</evidence>
<feature type="domain" description="Acyl-CoA oxidase/dehydrogenase middle" evidence="8">
    <location>
        <begin position="117"/>
        <end position="210"/>
    </location>
</feature>
<comment type="cofactor">
    <cofactor evidence="1 6">
        <name>FAD</name>
        <dbReference type="ChEBI" id="CHEBI:57692"/>
    </cofactor>
</comment>
<dbReference type="SUPFAM" id="SSF47203">
    <property type="entry name" value="Acyl-CoA dehydrogenase C-terminal domain-like"/>
    <property type="match status" value="1"/>
</dbReference>
<dbReference type="InterPro" id="IPR046373">
    <property type="entry name" value="Acyl-CoA_Oxase/DH_mid-dom_sf"/>
</dbReference>
<dbReference type="InterPro" id="IPR037069">
    <property type="entry name" value="AcylCoA_DH/ox_N_sf"/>
</dbReference>
<dbReference type="OrthoDB" id="3176804at2"/>
<dbReference type="PANTHER" id="PTHR43884">
    <property type="entry name" value="ACYL-COA DEHYDROGENASE"/>
    <property type="match status" value="1"/>
</dbReference>
<keyword evidence="3 6" id="KW-0285">Flavoprotein</keyword>
<keyword evidence="5 6" id="KW-0560">Oxidoreductase</keyword>
<comment type="caution">
    <text evidence="10">The sequence shown here is derived from an EMBL/GenBank/DDBJ whole genome shotgun (WGS) entry which is preliminary data.</text>
</comment>
<dbReference type="FunFam" id="2.40.110.10:FF:000002">
    <property type="entry name" value="Acyl-CoA dehydrogenase fadE12"/>
    <property type="match status" value="1"/>
</dbReference>
<dbReference type="InterPro" id="IPR013786">
    <property type="entry name" value="AcylCoA_DH/ox_N"/>
</dbReference>
<proteinExistence type="inferred from homology"/>
<gene>
    <name evidence="10" type="ORF">CLV67_12546</name>
</gene>
<dbReference type="PIRSF" id="PIRSF016578">
    <property type="entry name" value="HsaA"/>
    <property type="match status" value="1"/>
</dbReference>
<organism evidence="10 11">
    <name type="scientific">Actinoplanes italicus</name>
    <dbReference type="NCBI Taxonomy" id="113567"/>
    <lineage>
        <taxon>Bacteria</taxon>
        <taxon>Bacillati</taxon>
        <taxon>Actinomycetota</taxon>
        <taxon>Actinomycetes</taxon>
        <taxon>Micromonosporales</taxon>
        <taxon>Micromonosporaceae</taxon>
        <taxon>Actinoplanes</taxon>
    </lineage>
</organism>
<dbReference type="EMBL" id="PVMZ01000025">
    <property type="protein sequence ID" value="PRX13334.1"/>
    <property type="molecule type" value="Genomic_DNA"/>
</dbReference>
<evidence type="ECO:0000259" key="8">
    <source>
        <dbReference type="Pfam" id="PF02770"/>
    </source>
</evidence>
<dbReference type="Pfam" id="PF02771">
    <property type="entry name" value="Acyl-CoA_dh_N"/>
    <property type="match status" value="1"/>
</dbReference>
<feature type="domain" description="Acyl-CoA dehydrogenase/oxidase C-terminal" evidence="7">
    <location>
        <begin position="222"/>
        <end position="371"/>
    </location>
</feature>
<dbReference type="InterPro" id="IPR036250">
    <property type="entry name" value="AcylCo_DH-like_C"/>
</dbReference>
<dbReference type="Pfam" id="PF02770">
    <property type="entry name" value="Acyl-CoA_dh_M"/>
    <property type="match status" value="1"/>
</dbReference>
<dbReference type="FunFam" id="1.20.140.10:FF:000001">
    <property type="entry name" value="Acyl-CoA dehydrogenase"/>
    <property type="match status" value="1"/>
</dbReference>
<dbReference type="RefSeq" id="WP_106328967.1">
    <property type="nucleotide sequence ID" value="NZ_BOMO01000127.1"/>
</dbReference>
<sequence>MSIDLSDEQKAFTQAVDDFCRREAGTREQRGDGPHHPGLYRKMADLGWLGVTVPEQFGGSGAGMLDTCLFLERVGYGQAPVGGFTTSAIVAAAVERSGTDEQKKTVLGGLVNGRVYSIAMSEPEAGSDVANLSCRAVATDDGWVINGQKTWISNAHIADAILLVARTGGSPGDHHGLTMLLIPADATGLSIKGIETMGGKEVNDVYFTDVRVPTDAVVGAVDKGWQQLMAGLNVERLILAALMLGTAQRAFDDALDFIRQRKQFGRPVGSFQALRHRIADLATEIECCRLLVHRVATLVDRDPAKVLPRESSMVKLKTTEVARQVALAGMQMMGGYGYATEYDMERHVRATLVSTIYGGTSEIQRDIIGKTYGL</sequence>
<name>A0A2T0JXY1_9ACTN</name>
<dbReference type="InterPro" id="IPR009075">
    <property type="entry name" value="AcylCo_DH/oxidase_C"/>
</dbReference>
<keyword evidence="11" id="KW-1185">Reference proteome</keyword>
<dbReference type="PANTHER" id="PTHR43884:SF20">
    <property type="entry name" value="ACYL-COA DEHYDROGENASE FADE28"/>
    <property type="match status" value="1"/>
</dbReference>
<evidence type="ECO:0000256" key="5">
    <source>
        <dbReference type="ARBA" id="ARBA00023002"/>
    </source>
</evidence>
<evidence type="ECO:0000256" key="6">
    <source>
        <dbReference type="RuleBase" id="RU362125"/>
    </source>
</evidence>
<dbReference type="Proteomes" id="UP000239415">
    <property type="component" value="Unassembled WGS sequence"/>
</dbReference>
<dbReference type="GO" id="GO:0050660">
    <property type="term" value="F:flavin adenine dinucleotide binding"/>
    <property type="evidence" value="ECO:0007669"/>
    <property type="project" value="InterPro"/>
</dbReference>
<dbReference type="Gene3D" id="2.40.110.10">
    <property type="entry name" value="Butyryl-CoA Dehydrogenase, subunit A, domain 2"/>
    <property type="match status" value="1"/>
</dbReference>
<dbReference type="AlphaFoldDB" id="A0A2T0JXY1"/>